<keyword evidence="3" id="KW-1185">Reference proteome</keyword>
<reference evidence="1 4" key="2">
    <citation type="submission" date="2020-08" db="EMBL/GenBank/DDBJ databases">
        <title>Genomic Encyclopedia of Type Strains, Phase IV (KMG-IV): sequencing the most valuable type-strain genomes for metagenomic binning, comparative biology and taxonomic classification.</title>
        <authorList>
            <person name="Goeker M."/>
        </authorList>
    </citation>
    <scope>NUCLEOTIDE SEQUENCE [LARGE SCALE GENOMIC DNA]</scope>
    <source>
        <strain evidence="1 4">DSM 12421</strain>
    </source>
</reference>
<organism evidence="2 3">
    <name type="scientific">Sulfurisphaera ohwakuensis</name>
    <dbReference type="NCBI Taxonomy" id="69656"/>
    <lineage>
        <taxon>Archaea</taxon>
        <taxon>Thermoproteota</taxon>
        <taxon>Thermoprotei</taxon>
        <taxon>Sulfolobales</taxon>
        <taxon>Sulfolobaceae</taxon>
        <taxon>Sulfurisphaera</taxon>
    </lineage>
</organism>
<dbReference type="EMBL" id="JACHFY010000018">
    <property type="protein sequence ID" value="MBB5254562.1"/>
    <property type="molecule type" value="Genomic_DNA"/>
</dbReference>
<accession>A0A650CIG5</accession>
<evidence type="ECO:0000313" key="3">
    <source>
        <dbReference type="Proteomes" id="UP000427373"/>
    </source>
</evidence>
<gene>
    <name evidence="2" type="ORF">D1869_10685</name>
    <name evidence="1" type="ORF">HNQ62_002336</name>
</gene>
<dbReference type="Proteomes" id="UP000582213">
    <property type="component" value="Unassembled WGS sequence"/>
</dbReference>
<sequence length="149" mass="17355">MKVKVGNLDLEIVGEIELNGKTYKIVEVPSADDFKGFPPSWETIKNSMLSWRPYFKGKMLDVDGKLIPIVNDEYVLYLDEEMYELLLDLYYTFKVNKPPIEVNVSTVVTRQIENYEAKINRNLDPEEKTHLYLRYSIELAILKDIGMIS</sequence>
<evidence type="ECO:0000313" key="1">
    <source>
        <dbReference type="EMBL" id="MBB5254562.1"/>
    </source>
</evidence>
<dbReference type="EMBL" id="CP045484">
    <property type="protein sequence ID" value="QGR17602.1"/>
    <property type="molecule type" value="Genomic_DNA"/>
</dbReference>
<reference evidence="2 3" key="1">
    <citation type="submission" date="2019-10" db="EMBL/GenBank/DDBJ databases">
        <title>Genome Sequences from Six Type Strain Members of the Archaeal Family Sulfolobaceae: Acidianus ambivalens, Acidianus infernus, Metallosphaera prunae, Stygiolobus azoricus, Sulfolobus metallicus, and Sulfurisphaera ohwakuensis.</title>
        <authorList>
            <person name="Counts J.A."/>
            <person name="Kelly R.M."/>
        </authorList>
    </citation>
    <scope>NUCLEOTIDE SEQUENCE [LARGE SCALE GENOMIC DNA]</scope>
    <source>
        <strain evidence="2 3">TA-1</strain>
    </source>
</reference>
<dbReference type="Proteomes" id="UP000427373">
    <property type="component" value="Chromosome"/>
</dbReference>
<evidence type="ECO:0000313" key="2">
    <source>
        <dbReference type="EMBL" id="QGR17602.1"/>
    </source>
</evidence>
<dbReference type="AlphaFoldDB" id="A0A650CIG5"/>
<proteinExistence type="predicted"/>
<evidence type="ECO:0000313" key="4">
    <source>
        <dbReference type="Proteomes" id="UP000582213"/>
    </source>
</evidence>
<dbReference type="OrthoDB" id="33156at2157"/>
<dbReference type="KEGG" id="soh:D1869_10685"/>
<dbReference type="RefSeq" id="WP_156015081.1">
    <property type="nucleotide sequence ID" value="NZ_AP031374.1"/>
</dbReference>
<name>A0A650CIG5_SULOH</name>
<dbReference type="GeneID" id="95644802"/>
<protein>
    <submittedName>
        <fullName evidence="2">Uncharacterized protein</fullName>
    </submittedName>
</protein>